<feature type="coiled-coil region" evidence="3">
    <location>
        <begin position="269"/>
        <end position="296"/>
    </location>
</feature>
<gene>
    <name evidence="7" type="ORF">F8M41_014984</name>
</gene>
<keyword evidence="5" id="KW-0812">Transmembrane</keyword>
<keyword evidence="5" id="KW-0472">Membrane</keyword>
<dbReference type="InterPro" id="IPR045058">
    <property type="entry name" value="GIMA/IAN/Toc"/>
</dbReference>
<evidence type="ECO:0000256" key="1">
    <source>
        <dbReference type="ARBA" id="ARBA00022741"/>
    </source>
</evidence>
<protein>
    <submittedName>
        <fullName evidence="7">P-loop containing nucleoside triphosphate hydrolase protein</fullName>
    </submittedName>
</protein>
<keyword evidence="2" id="KW-0342">GTP-binding</keyword>
<evidence type="ECO:0000256" key="4">
    <source>
        <dbReference type="SAM" id="MobiDB-lite"/>
    </source>
</evidence>
<dbReference type="Gene3D" id="3.40.50.300">
    <property type="entry name" value="P-loop containing nucleotide triphosphate hydrolases"/>
    <property type="match status" value="1"/>
</dbReference>
<dbReference type="GO" id="GO:0016540">
    <property type="term" value="P:protein autoprocessing"/>
    <property type="evidence" value="ECO:0007669"/>
    <property type="project" value="InterPro"/>
</dbReference>
<organism evidence="7 8">
    <name type="scientific">Gigaspora margarita</name>
    <dbReference type="NCBI Taxonomy" id="4874"/>
    <lineage>
        <taxon>Eukaryota</taxon>
        <taxon>Fungi</taxon>
        <taxon>Fungi incertae sedis</taxon>
        <taxon>Mucoromycota</taxon>
        <taxon>Glomeromycotina</taxon>
        <taxon>Glomeromycetes</taxon>
        <taxon>Diversisporales</taxon>
        <taxon>Gigasporaceae</taxon>
        <taxon>Gigaspora</taxon>
    </lineage>
</organism>
<feature type="domain" description="AIG1-type G" evidence="6">
    <location>
        <begin position="15"/>
        <end position="221"/>
    </location>
</feature>
<dbReference type="InterPro" id="IPR001767">
    <property type="entry name" value="Hedgehog_Hint"/>
</dbReference>
<accession>A0A8H4AR11</accession>
<reference evidence="7 8" key="1">
    <citation type="journal article" date="2019" name="Environ. Microbiol.">
        <title>At the nexus of three kingdoms: the genome of the mycorrhizal fungus Gigaspora margarita provides insights into plant, endobacterial and fungal interactions.</title>
        <authorList>
            <person name="Venice F."/>
            <person name="Ghignone S."/>
            <person name="Salvioli di Fossalunga A."/>
            <person name="Amselem J."/>
            <person name="Novero M."/>
            <person name="Xianan X."/>
            <person name="Sedzielewska Toro K."/>
            <person name="Morin E."/>
            <person name="Lipzen A."/>
            <person name="Grigoriev I.V."/>
            <person name="Henrissat B."/>
            <person name="Martin F.M."/>
            <person name="Bonfante P."/>
        </authorList>
    </citation>
    <scope>NUCLEOTIDE SEQUENCE [LARGE SCALE GENOMIC DNA]</scope>
    <source>
        <strain evidence="7 8">BEG34</strain>
    </source>
</reference>
<keyword evidence="1" id="KW-0547">Nucleotide-binding</keyword>
<evidence type="ECO:0000256" key="5">
    <source>
        <dbReference type="SAM" id="Phobius"/>
    </source>
</evidence>
<evidence type="ECO:0000256" key="3">
    <source>
        <dbReference type="SAM" id="Coils"/>
    </source>
</evidence>
<dbReference type="PANTHER" id="PTHR10903:SF184">
    <property type="entry name" value="GTP-BINDING PROTEIN A"/>
    <property type="match status" value="1"/>
</dbReference>
<keyword evidence="8" id="KW-1185">Reference proteome</keyword>
<evidence type="ECO:0000313" key="8">
    <source>
        <dbReference type="Proteomes" id="UP000439903"/>
    </source>
</evidence>
<proteinExistence type="predicted"/>
<dbReference type="GO" id="GO:0005525">
    <property type="term" value="F:GTP binding"/>
    <property type="evidence" value="ECO:0007669"/>
    <property type="project" value="UniProtKB-KW"/>
</dbReference>
<dbReference type="Pfam" id="PF01079">
    <property type="entry name" value="Hint"/>
    <property type="match status" value="1"/>
</dbReference>
<dbReference type="CDD" id="cd00081">
    <property type="entry name" value="Hint"/>
    <property type="match status" value="1"/>
</dbReference>
<feature type="compositionally biased region" description="Basic and acidic residues" evidence="4">
    <location>
        <begin position="217"/>
        <end position="234"/>
    </location>
</feature>
<comment type="caution">
    <text evidence="7">The sequence shown here is derived from an EMBL/GenBank/DDBJ whole genome shotgun (WGS) entry which is preliminary data.</text>
</comment>
<evidence type="ECO:0000256" key="2">
    <source>
        <dbReference type="ARBA" id="ARBA00023134"/>
    </source>
</evidence>
<dbReference type="AlphaFoldDB" id="A0A8H4AR11"/>
<dbReference type="PANTHER" id="PTHR10903">
    <property type="entry name" value="GTPASE, IMAP FAMILY MEMBER-RELATED"/>
    <property type="match status" value="1"/>
</dbReference>
<dbReference type="PROSITE" id="PS51720">
    <property type="entry name" value="G_AIG1"/>
    <property type="match status" value="1"/>
</dbReference>
<name>A0A8H4AR11_GIGMA</name>
<dbReference type="SUPFAM" id="SSF52540">
    <property type="entry name" value="P-loop containing nucleoside triphosphate hydrolases"/>
    <property type="match status" value="2"/>
</dbReference>
<evidence type="ECO:0000313" key="7">
    <source>
        <dbReference type="EMBL" id="KAF0524720.1"/>
    </source>
</evidence>
<dbReference type="EMBL" id="WTPW01000310">
    <property type="protein sequence ID" value="KAF0524720.1"/>
    <property type="molecule type" value="Genomic_DNA"/>
</dbReference>
<feature type="transmembrane region" description="Helical" evidence="5">
    <location>
        <begin position="499"/>
        <end position="518"/>
    </location>
</feature>
<feature type="region of interest" description="Disordered" evidence="4">
    <location>
        <begin position="214"/>
        <end position="234"/>
    </location>
</feature>
<evidence type="ECO:0000259" key="6">
    <source>
        <dbReference type="PROSITE" id="PS51720"/>
    </source>
</evidence>
<dbReference type="Proteomes" id="UP000439903">
    <property type="component" value="Unassembled WGS sequence"/>
</dbReference>
<sequence>MSKIPDFSEGSQINLKHPVILLVGKTGSGKSTLGNLLLDQPYYEGPFIVSDSMDSCTQICGESEVTIDGQKFNLVDTPGIFDTSKPDEEVYKEISKTVQKCAYGVKAILFVFEAKRFTEEQKNILNGVKTFLGEDALNYMIAVFSHATKKQNADKDEMRKAWNPTIASFIGNLGNRWGISPNSDYFPPEHEKHQLRLREIKDFIISTSGSYTTDMLESARQEQERIQREKDEEERRIRAEYDEKLRKEGKEQADRQFQEQLNKMRTEFEQKQNASLAALTEEIARLQQQIVDMDKNRPCFALDIKVQLASGKLVEMSELQVGDFVLSKIQNNHLEFSEVYLIAHLGHFDQPFDMAKIKFTNSDGSKGYIRMTPEHCIFSSDLSLLYARDVVPGKTKVLILNKSNELVPAIIDSLDYEKDSGYISFYTRSGTVIANNMLCSCYDDCPKSQFLMDLVFAPIRLWTKVFTSTHRQKELHPYVQILETSYGIWCKTLKKIKIIGQKDVILILCLIYILFILVM</sequence>
<dbReference type="InterPro" id="IPR027417">
    <property type="entry name" value="P-loop_NTPase"/>
</dbReference>
<dbReference type="Pfam" id="PF04548">
    <property type="entry name" value="AIG1"/>
    <property type="match status" value="1"/>
</dbReference>
<dbReference type="Gene3D" id="2.170.16.10">
    <property type="entry name" value="Hedgehog/Intein (Hint) domain"/>
    <property type="match status" value="1"/>
</dbReference>
<dbReference type="GO" id="GO:0016787">
    <property type="term" value="F:hydrolase activity"/>
    <property type="evidence" value="ECO:0007669"/>
    <property type="project" value="UniProtKB-KW"/>
</dbReference>
<keyword evidence="5" id="KW-1133">Transmembrane helix</keyword>
<keyword evidence="7" id="KW-0378">Hydrolase</keyword>
<keyword evidence="3" id="KW-0175">Coiled coil</keyword>
<dbReference type="SUPFAM" id="SSF51294">
    <property type="entry name" value="Hedgehog/intein (Hint) domain"/>
    <property type="match status" value="1"/>
</dbReference>
<dbReference type="InterPro" id="IPR036844">
    <property type="entry name" value="Hint_dom_sf"/>
</dbReference>
<dbReference type="CDD" id="cd22249">
    <property type="entry name" value="UDM1_RNF168_RNF169-like"/>
    <property type="match status" value="1"/>
</dbReference>
<dbReference type="InterPro" id="IPR006703">
    <property type="entry name" value="G_AIG1"/>
</dbReference>
<dbReference type="OrthoDB" id="8954335at2759"/>